<comment type="subunit">
    <text evidence="4">Part of the RNA polymerase complex.</text>
</comment>
<dbReference type="EMBL" id="AEXL02000150">
    <property type="protein sequence ID" value="EIJ65092.1"/>
    <property type="molecule type" value="Genomic_DNA"/>
</dbReference>
<evidence type="ECO:0000256" key="3">
    <source>
        <dbReference type="ARBA" id="ARBA00025804"/>
    </source>
</evidence>
<dbReference type="AlphaFoldDB" id="I3D049"/>
<dbReference type="InterPro" id="IPR011262">
    <property type="entry name" value="DNA-dir_RNA_pol_insert"/>
</dbReference>
<comment type="similarity">
    <text evidence="3 4">Belongs to the archaeal Rpo3/eukaryotic RPB3 RNA polymerase subunit family.</text>
</comment>
<dbReference type="InterPro" id="IPR001514">
    <property type="entry name" value="DNA-dir_RNA_pol_30-40kDasu_CS"/>
</dbReference>
<comment type="catalytic activity">
    <reaction evidence="4">
        <text>RNA(n) + a ribonucleoside 5'-triphosphate = RNA(n+1) + diphosphate</text>
        <dbReference type="Rhea" id="RHEA:21248"/>
        <dbReference type="Rhea" id="RHEA-COMP:14527"/>
        <dbReference type="Rhea" id="RHEA-COMP:17342"/>
        <dbReference type="ChEBI" id="CHEBI:33019"/>
        <dbReference type="ChEBI" id="CHEBI:61557"/>
        <dbReference type="ChEBI" id="CHEBI:140395"/>
        <dbReference type="EC" id="2.7.7.6"/>
    </reaction>
</comment>
<keyword evidence="1 4" id="KW-0240">DNA-directed RNA polymerase</keyword>
<evidence type="ECO:0000256" key="1">
    <source>
        <dbReference type="ARBA" id="ARBA00022478"/>
    </source>
</evidence>
<keyword evidence="4" id="KW-0808">Transferase</keyword>
<dbReference type="NCBIfam" id="NF001988">
    <property type="entry name" value="PRK00783.1"/>
    <property type="match status" value="1"/>
</dbReference>
<dbReference type="Pfam" id="PF01000">
    <property type="entry name" value="RNA_pol_A_bac"/>
    <property type="match status" value="1"/>
</dbReference>
<protein>
    <recommendedName>
        <fullName evidence="4">DNA-directed RNA polymerase subunit Rpo3</fullName>
        <ecNumber evidence="4">2.7.7.6</ecNumber>
    </recommendedName>
    <alternativeName>
        <fullName evidence="4">DNA-directed RNA polymerase subunit D</fullName>
    </alternativeName>
</protein>
<reference evidence="6 7" key="1">
    <citation type="journal article" date="2012" name="J. Bacteriol.">
        <title>Genome sequence of "Candidatus Nitrosopumilus salaria" BD31, an ammonia-oxidizing archaeon from the San Francisco Bay estuary.</title>
        <authorList>
            <person name="Mosier A.C."/>
            <person name="Allen E.E."/>
            <person name="Kim M."/>
            <person name="Ferriera S."/>
            <person name="Francis C.A."/>
        </authorList>
    </citation>
    <scope>NUCLEOTIDE SEQUENCE [LARGE SCALE GENOMIC DNA]</scope>
    <source>
        <strain evidence="6 7">BD31</strain>
    </source>
</reference>
<evidence type="ECO:0000313" key="7">
    <source>
        <dbReference type="Proteomes" id="UP000003423"/>
    </source>
</evidence>
<comment type="subcellular location">
    <subcellularLocation>
        <location evidence="4">Cytoplasm</location>
    </subcellularLocation>
</comment>
<name>I3D049_9ARCH</name>
<dbReference type="PATRIC" id="fig|859350.6.peg.1818"/>
<keyword evidence="4" id="KW-0548">Nucleotidyltransferase</keyword>
<evidence type="ECO:0000259" key="5">
    <source>
        <dbReference type="SMART" id="SM00662"/>
    </source>
</evidence>
<accession>I3D049</accession>
<dbReference type="SMART" id="SM00662">
    <property type="entry name" value="RPOLD"/>
    <property type="match status" value="1"/>
</dbReference>
<dbReference type="InterPro" id="IPR036643">
    <property type="entry name" value="RNApol_insert_sf"/>
</dbReference>
<evidence type="ECO:0000313" key="6">
    <source>
        <dbReference type="EMBL" id="EIJ65092.1"/>
    </source>
</evidence>
<dbReference type="HAMAP" id="MF_00320">
    <property type="entry name" value="RNApol_arch_Rpo3"/>
    <property type="match status" value="1"/>
</dbReference>
<dbReference type="GO" id="GO:0006351">
    <property type="term" value="P:DNA-templated transcription"/>
    <property type="evidence" value="ECO:0007669"/>
    <property type="project" value="UniProtKB-UniRule"/>
</dbReference>
<dbReference type="OrthoDB" id="84933at2157"/>
<proteinExistence type="inferred from homology"/>
<dbReference type="PANTHER" id="PTHR11800:SF2">
    <property type="entry name" value="DNA-DIRECTED RNA POLYMERASE II SUBUNIT RPB3"/>
    <property type="match status" value="1"/>
</dbReference>
<dbReference type="Gene3D" id="2.170.120.12">
    <property type="entry name" value="DNA-directed RNA polymerase, insert domain"/>
    <property type="match status" value="1"/>
</dbReference>
<dbReference type="InterPro" id="IPR011263">
    <property type="entry name" value="DNA-dir_RNA_pol_RpoA/D/Rpb3"/>
</dbReference>
<dbReference type="PROSITE" id="PS00446">
    <property type="entry name" value="RNA_POL_D_30KD"/>
    <property type="match status" value="1"/>
</dbReference>
<dbReference type="Pfam" id="PF01193">
    <property type="entry name" value="RNA_pol_L"/>
    <property type="match status" value="1"/>
</dbReference>
<evidence type="ECO:0000256" key="2">
    <source>
        <dbReference type="ARBA" id="ARBA00023163"/>
    </source>
</evidence>
<keyword evidence="2 4" id="KW-0804">Transcription</keyword>
<dbReference type="GO" id="GO:0046983">
    <property type="term" value="F:protein dimerization activity"/>
    <property type="evidence" value="ECO:0007669"/>
    <property type="project" value="InterPro"/>
</dbReference>
<keyword evidence="7" id="KW-1185">Reference proteome</keyword>
<dbReference type="PANTHER" id="PTHR11800">
    <property type="entry name" value="DNA-DIRECTED RNA POLYMERASE"/>
    <property type="match status" value="1"/>
</dbReference>
<evidence type="ECO:0000256" key="4">
    <source>
        <dbReference type="HAMAP-Rule" id="MF_00320"/>
    </source>
</evidence>
<dbReference type="GO" id="GO:0000428">
    <property type="term" value="C:DNA-directed RNA polymerase complex"/>
    <property type="evidence" value="ECO:0007669"/>
    <property type="project" value="UniProtKB-KW"/>
</dbReference>
<comment type="function">
    <text evidence="4">DNA-dependent RNA polymerase (RNAP) catalyzes the transcription of DNA into RNA using the four ribonucleoside triphosphates as substrates.</text>
</comment>
<organism evidence="6 7">
    <name type="scientific">Candidatus Nitrosopumilus salarius BD31</name>
    <dbReference type="NCBI Taxonomy" id="859350"/>
    <lineage>
        <taxon>Archaea</taxon>
        <taxon>Nitrososphaerota</taxon>
        <taxon>Nitrososphaeria</taxon>
        <taxon>Nitrosopumilales</taxon>
        <taxon>Nitrosopumilaceae</taxon>
        <taxon>Nitrosopumilus</taxon>
    </lineage>
</organism>
<dbReference type="SUPFAM" id="SSF55257">
    <property type="entry name" value="RBP11-like subunits of RNA polymerase"/>
    <property type="match status" value="1"/>
</dbReference>
<feature type="domain" description="DNA-directed RNA polymerase RpoA/D/Rpb3-type" evidence="5">
    <location>
        <begin position="22"/>
        <end position="215"/>
    </location>
</feature>
<dbReference type="GO" id="GO:0003677">
    <property type="term" value="F:DNA binding"/>
    <property type="evidence" value="ECO:0007669"/>
    <property type="project" value="UniProtKB-UniRule"/>
</dbReference>
<dbReference type="Gene3D" id="3.30.1360.10">
    <property type="entry name" value="RNA polymerase, RBP11-like subunit"/>
    <property type="match status" value="1"/>
</dbReference>
<sequence>MDFEDFLQDLSSLEVISKDNHKISIKLKGVPLQYANALRRVCLNGVPVFAIDTVDIVENSSVLPDEGLAHRLGLIPLKTDLARFNEPSKCECQSETGCSNCKVMLVLDSGDSDVTRTILSNELSSEDDTVKPVSDKIPIVQLAPGQRIKVECYARLGRGTEHAKWNATNIATLTDTDKEDEKILTIESTGALSPEQIIISGVDEVNNRLGQFKEMIDQIEE</sequence>
<dbReference type="SUPFAM" id="SSF56553">
    <property type="entry name" value="Insert subdomain of RNA polymerase alpha subunit"/>
    <property type="match status" value="1"/>
</dbReference>
<dbReference type="InterPro" id="IPR036603">
    <property type="entry name" value="RBP11-like"/>
</dbReference>
<dbReference type="Proteomes" id="UP000003423">
    <property type="component" value="Unassembled WGS sequence"/>
</dbReference>
<keyword evidence="4" id="KW-0963">Cytoplasm</keyword>
<gene>
    <name evidence="4" type="primary">rpo3</name>
    <name evidence="4" type="synonym">rpoD</name>
    <name evidence="6" type="ORF">BD31_I1062</name>
</gene>
<dbReference type="InterPro" id="IPR022842">
    <property type="entry name" value="RNAP_Rpo3/Rpb3/RPAC1"/>
</dbReference>
<dbReference type="InterPro" id="IPR050518">
    <property type="entry name" value="Rpo3/RPB3_RNA_Pol_subunit"/>
</dbReference>
<dbReference type="GO" id="GO:0005737">
    <property type="term" value="C:cytoplasm"/>
    <property type="evidence" value="ECO:0007669"/>
    <property type="project" value="UniProtKB-SubCell"/>
</dbReference>
<dbReference type="GO" id="GO:0003899">
    <property type="term" value="F:DNA-directed RNA polymerase activity"/>
    <property type="evidence" value="ECO:0007669"/>
    <property type="project" value="UniProtKB-UniRule"/>
</dbReference>
<comment type="caution">
    <text evidence="6">The sequence shown here is derived from an EMBL/GenBank/DDBJ whole genome shotgun (WGS) entry which is preliminary data.</text>
</comment>
<comment type="caution">
    <text evidence="4">Lacks conserved residue(s) required for the propagation of feature annotation.</text>
</comment>
<dbReference type="EC" id="2.7.7.6" evidence="4"/>